<feature type="region of interest" description="Disordered" evidence="10">
    <location>
        <begin position="809"/>
        <end position="882"/>
    </location>
</feature>
<feature type="compositionally biased region" description="Polar residues" evidence="10">
    <location>
        <begin position="578"/>
        <end position="588"/>
    </location>
</feature>
<feature type="region of interest" description="Disordered" evidence="10">
    <location>
        <begin position="36"/>
        <end position="59"/>
    </location>
</feature>
<feature type="compositionally biased region" description="Gly residues" evidence="10">
    <location>
        <begin position="565"/>
        <end position="576"/>
    </location>
</feature>
<feature type="region of interest" description="Disordered" evidence="10">
    <location>
        <begin position="896"/>
        <end position="917"/>
    </location>
</feature>
<feature type="compositionally biased region" description="Polar residues" evidence="10">
    <location>
        <begin position="619"/>
        <end position="632"/>
    </location>
</feature>
<keyword evidence="3" id="KW-0813">Transport</keyword>
<feature type="region of interest" description="Disordered" evidence="10">
    <location>
        <begin position="1316"/>
        <end position="1337"/>
    </location>
</feature>
<comment type="similarity">
    <text evidence="2">Belongs to the nucleoporin GLFG family.</text>
</comment>
<dbReference type="Gene3D" id="1.25.40.690">
    <property type="match status" value="1"/>
</dbReference>
<evidence type="ECO:0000256" key="9">
    <source>
        <dbReference type="ARBA" id="ARBA00023242"/>
    </source>
</evidence>
<feature type="compositionally biased region" description="Low complexity" evidence="10">
    <location>
        <begin position="520"/>
        <end position="537"/>
    </location>
</feature>
<evidence type="ECO:0000256" key="2">
    <source>
        <dbReference type="ARBA" id="ARBA00008926"/>
    </source>
</evidence>
<dbReference type="PANTHER" id="PTHR23198:SF6">
    <property type="entry name" value="NUCLEAR PORE COMPLEX PROTEIN NUP98-NUP96"/>
    <property type="match status" value="1"/>
</dbReference>
<keyword evidence="13" id="KW-1185">Reference proteome</keyword>
<dbReference type="InterPro" id="IPR007230">
    <property type="entry name" value="Nup98_auto-Pept-S59_dom"/>
</dbReference>
<keyword evidence="4" id="KW-0068">Autocatalytic cleavage</keyword>
<dbReference type="Gene3D" id="3.30.1610.10">
    <property type="entry name" value="Peptidase S59, nucleoporin"/>
    <property type="match status" value="1"/>
</dbReference>
<feature type="region of interest" description="Disordered" evidence="10">
    <location>
        <begin position="321"/>
        <end position="355"/>
    </location>
</feature>
<name>A0ABR3WV16_9PEZI</name>
<evidence type="ECO:0000313" key="13">
    <source>
        <dbReference type="Proteomes" id="UP001583177"/>
    </source>
</evidence>
<keyword evidence="5" id="KW-0509">mRNA transport</keyword>
<feature type="domain" description="Peptidase S59" evidence="11">
    <location>
        <begin position="915"/>
        <end position="1057"/>
    </location>
</feature>
<feature type="compositionally biased region" description="Polar residues" evidence="10">
    <location>
        <begin position="899"/>
        <end position="912"/>
    </location>
</feature>
<dbReference type="Pfam" id="PF13634">
    <property type="entry name" value="Nucleoporin_FG"/>
    <property type="match status" value="4"/>
</dbReference>
<evidence type="ECO:0000256" key="6">
    <source>
        <dbReference type="ARBA" id="ARBA00022927"/>
    </source>
</evidence>
<dbReference type="InterPro" id="IPR036903">
    <property type="entry name" value="Nup98_auto-Pept-S59_dom_sf"/>
</dbReference>
<comment type="subcellular location">
    <subcellularLocation>
        <location evidence="1">Nucleus</location>
        <location evidence="1">Nuclear pore complex</location>
    </subcellularLocation>
</comment>
<keyword evidence="9" id="KW-0539">Nucleus</keyword>
<dbReference type="InterPro" id="IPR037665">
    <property type="entry name" value="Nucleoporin_S59-like"/>
</dbReference>
<dbReference type="Gene3D" id="1.10.10.2360">
    <property type="match status" value="1"/>
</dbReference>
<dbReference type="Proteomes" id="UP001583177">
    <property type="component" value="Unassembled WGS sequence"/>
</dbReference>
<dbReference type="EMBL" id="JAWRVE010000051">
    <property type="protein sequence ID" value="KAL1867296.1"/>
    <property type="molecule type" value="Genomic_DNA"/>
</dbReference>
<gene>
    <name evidence="12" type="ORF">Daus18300_006415</name>
</gene>
<dbReference type="InterPro" id="IPR021967">
    <property type="entry name" value="Nup98_C"/>
</dbReference>
<proteinExistence type="inferred from homology"/>
<sequence length="1976" mass="206799">MSFGFGGGGFGQTNQSSNTFGGGGFGANTNNTTSAFGSSSTPAFGAPAQTTNTGGGLFGGGTTGGFGNTGGGFGATSNTGFGAAKPAFGAPTTSAAGGGGLFGSTTATTGGTGFGGGGFGANTAATSSPFGGGNTGSLFGANKASTPFGGTANTATGTGSSMFGGSTAFGSGNTTSAFGGATNNPGIGTNVGEPPGTAVLAFSPYLEKEPNSTSQNSFQNLLFQDPYKKFSAEELRMADYAQGRQYGNGPAGGSGAFGAPSGFGGGGFGNNATQNTGFGSTNTGGGLFGSTQNTTPATGFGNTNTSTGGFGAGAAGAGGGLFGQPKPATGGGLFGGSTTTTQPAQTGGLFGSSGATTGGFGSTNTATNSFGTANTGGGGLFGGANTQNKPAATGFGGGFGGGTTGTGFGANAGASTGFGQNNTTNTGGGLFANTNAQQNNTGGGLFGGSNAQQPQSTGFGGGAFGQTNQQQAGGGLFGNQNKQAPATGGLFGNTGAQQNTGGGLFGSTGAQQNTGGGLFGSTTSGTTGAFGQANTQQQGGGGLFGQANKPPTGGLFGSSTTGQTGQTGGGLFGGLGSNPPQQQQNAGSSLFGGLNNNQNQQKPTLFGQAGQSTGGGLFGQSTAQQPQQPTILGGSLFNNSQNSQAAPQTLTASIGDVNAYGTPSLFSGLGNGEVQNPGPLATPLSGKKKERKGSILPMWKLNPGSSTKFSTPVKRGYGFSYSTYGSPATPSSAGSTPGGFGQSLIGAGNLNRSLSKSVSSSNLRKSFNAEDSILTPGSFSSSMGTRPYGSAGLKKLNIDKSLRLDLFSSPSRDRQTAELANGPRKLPKRVSFDTSIDASENGTLDGTPESSTTSAQDLGFIRPTNGGTLAANGGSKSPDAQPEMEQVKGNELAVVQEEPSASTPQVAASSPSKGAGAYWLSPSRDEVLKMNRVQRAQVTNFTVGRENVGQVQFKAPVDLTNLDLEEIPGNIVVLETRSCTVYPVAAKKPPVGKGLNVPSEISLEHSWPRGRDKRTPIAEKSGRAFNKHVERLKKIPDTKFIDYNAETGVWTFEVEHFTTYGLDYDEEDTEGDTLGEVAPEEVALPAPPKSSFQVDEYPSAEPEGTFEFRRKRRALPGAFDYTGAVSDDEEEMADANEQSFLSNRSAGSLSKALEHHEDEVMDEEHALPEAQDTSAYLGYHQAAEPDYDSPYHGSMAEYQETPGGIMRARMRAIKDSNTPFKVQVADGDDWMDMLQKTIGPTKRDRAALKAINEEESYEELKASTRQDATQVNPRAVSDGRGFATSIELMNSLFEKPKAPVRAVPATMPTSGFKVGTTSWPYKRQDKTGEEDEANMDPSDRAFHDTLRPSWGPDGTLVISTTPKTISRSSRRALEKDGIMAMGRLNIVSEHRDIRFAKFSNETSPKSLNNQMALTRVNLVDNIPTVSLGPIGTLTAFFHGHDLQNPANGHEKMVWELASILFDQVADANGDRVPPTGLRQARRRNLSSFWQNIVEEASNRAVGMARSPEDKAIASLSGHQIPDACKHLLDGKNFRLATLVSLIGTSDQLMQDMREQVKEWREVNVLSEFTEPIRAIYELLGGNVCAVEGTKGAMENRMESFVLSQRFGLDWKQAFGLRLWYAITSAEDVVEAIHSFAEDIQQDKEPRPQPWFAEQGIAALWEDPDKDLREDLLWGLLKLYADKEIDLADILRPENSQLSPLDNRLCWQLGQALVNTGKVAFGRDAEDKTDAATLTFAWQLTNDGHWLEAVFVLLHLTSPTARAKAIQEHLSHHAQLIGSEQSEDFNTLTQTFKIPAEWVWQAKALYMRSVRGNPRQEVVYLLRAGSYAEAHKTFTKQVAPAAIIERDWDGLDELLSEFGEDAGRFVPDWNFGGKIYRDFIELVRHVEHGSPASVPPRVIEGLMAGLPALHESVQVRQDADVLEVAAVADMASEAAKVVVELAKKGEVLGLPLTEDAYLKYSNELAFAYYRDVMVGRG</sequence>
<dbReference type="PROSITE" id="PS51434">
    <property type="entry name" value="NUP_C"/>
    <property type="match status" value="1"/>
</dbReference>
<evidence type="ECO:0000313" key="12">
    <source>
        <dbReference type="EMBL" id="KAL1867296.1"/>
    </source>
</evidence>
<dbReference type="PANTHER" id="PTHR23198">
    <property type="entry name" value="NUCLEOPORIN"/>
    <property type="match status" value="1"/>
</dbReference>
<evidence type="ECO:0000256" key="7">
    <source>
        <dbReference type="ARBA" id="ARBA00023010"/>
    </source>
</evidence>
<feature type="compositionally biased region" description="Polar residues" evidence="10">
    <location>
        <begin position="832"/>
        <end position="856"/>
    </location>
</feature>
<dbReference type="Pfam" id="PF12110">
    <property type="entry name" value="Nup96"/>
    <property type="match status" value="1"/>
</dbReference>
<feature type="region of interest" description="Disordered" evidence="10">
    <location>
        <begin position="668"/>
        <end position="689"/>
    </location>
</feature>
<dbReference type="InterPro" id="IPR025574">
    <property type="entry name" value="Nucleoporin_FG_rpt"/>
</dbReference>
<evidence type="ECO:0000256" key="5">
    <source>
        <dbReference type="ARBA" id="ARBA00022816"/>
    </source>
</evidence>
<dbReference type="SUPFAM" id="SSF82215">
    <property type="entry name" value="C-terminal autoproteolytic domain of nucleoporin nup98"/>
    <property type="match status" value="1"/>
</dbReference>
<organism evidence="12 13">
    <name type="scientific">Diaporthe australafricana</name>
    <dbReference type="NCBI Taxonomy" id="127596"/>
    <lineage>
        <taxon>Eukaryota</taxon>
        <taxon>Fungi</taxon>
        <taxon>Dikarya</taxon>
        <taxon>Ascomycota</taxon>
        <taxon>Pezizomycotina</taxon>
        <taxon>Sordariomycetes</taxon>
        <taxon>Sordariomycetidae</taxon>
        <taxon>Diaporthales</taxon>
        <taxon>Diaporthaceae</taxon>
        <taxon>Diaporthe</taxon>
    </lineage>
</organism>
<evidence type="ECO:0000256" key="10">
    <source>
        <dbReference type="SAM" id="MobiDB-lite"/>
    </source>
</evidence>
<keyword evidence="6" id="KW-0653">Protein transport</keyword>
<keyword evidence="8" id="KW-0906">Nuclear pore complex</keyword>
<feature type="region of interest" description="Disordered" evidence="10">
    <location>
        <begin position="435"/>
        <end position="632"/>
    </location>
</feature>
<dbReference type="Pfam" id="PF04096">
    <property type="entry name" value="Nucleoporin2"/>
    <property type="match status" value="1"/>
</dbReference>
<protein>
    <recommendedName>
        <fullName evidence="11">Peptidase S59 domain-containing protein</fullName>
    </recommendedName>
</protein>
<comment type="caution">
    <text evidence="12">The sequence shown here is derived from an EMBL/GenBank/DDBJ whole genome shotgun (WGS) entry which is preliminary data.</text>
</comment>
<keyword evidence="7" id="KW-0811">Translocation</keyword>
<evidence type="ECO:0000256" key="4">
    <source>
        <dbReference type="ARBA" id="ARBA00022813"/>
    </source>
</evidence>
<reference evidence="12 13" key="1">
    <citation type="journal article" date="2024" name="IMA Fungus">
        <title>IMA Genome - F19 : A genome assembly and annotation guide to empower mycologists, including annotated draft genome sequences of Ceratocystis pirilliformis, Diaporthe australafricana, Fusarium ophioides, Paecilomyces lecythidis, and Sporothrix stenoceras.</title>
        <authorList>
            <person name="Aylward J."/>
            <person name="Wilson A.M."/>
            <person name="Visagie C.M."/>
            <person name="Spraker J."/>
            <person name="Barnes I."/>
            <person name="Buitendag C."/>
            <person name="Ceriani C."/>
            <person name="Del Mar Angel L."/>
            <person name="du Plessis D."/>
            <person name="Fuchs T."/>
            <person name="Gasser K."/>
            <person name="Kramer D."/>
            <person name="Li W."/>
            <person name="Munsamy K."/>
            <person name="Piso A."/>
            <person name="Price J.L."/>
            <person name="Sonnekus B."/>
            <person name="Thomas C."/>
            <person name="van der Nest A."/>
            <person name="van Dijk A."/>
            <person name="van Heerden A."/>
            <person name="van Vuuren N."/>
            <person name="Yilmaz N."/>
            <person name="Duong T.A."/>
            <person name="van der Merwe N.A."/>
            <person name="Wingfield M.J."/>
            <person name="Wingfield B.D."/>
        </authorList>
    </citation>
    <scope>NUCLEOTIDE SEQUENCE [LARGE SCALE GENOMIC DNA]</scope>
    <source>
        <strain evidence="12 13">CMW 18300</strain>
    </source>
</reference>
<evidence type="ECO:0000256" key="3">
    <source>
        <dbReference type="ARBA" id="ARBA00022448"/>
    </source>
</evidence>
<accession>A0ABR3WV16</accession>
<evidence type="ECO:0000256" key="1">
    <source>
        <dbReference type="ARBA" id="ARBA00004567"/>
    </source>
</evidence>
<evidence type="ECO:0000256" key="8">
    <source>
        <dbReference type="ARBA" id="ARBA00023132"/>
    </source>
</evidence>
<feature type="region of interest" description="Disordered" evidence="10">
    <location>
        <begin position="280"/>
        <end position="304"/>
    </location>
</feature>
<evidence type="ECO:0000259" key="11">
    <source>
        <dbReference type="PROSITE" id="PS51434"/>
    </source>
</evidence>